<feature type="domain" description="Transcription regulator PadR N-terminal" evidence="1">
    <location>
        <begin position="23"/>
        <end position="87"/>
    </location>
</feature>
<name>A0A1R4IBW6_9ACTN</name>
<keyword evidence="3" id="KW-1185">Reference proteome</keyword>
<dbReference type="EMBL" id="FUKQ01000006">
    <property type="protein sequence ID" value="SJN17332.1"/>
    <property type="molecule type" value="Genomic_DNA"/>
</dbReference>
<dbReference type="Pfam" id="PF03551">
    <property type="entry name" value="PadR"/>
    <property type="match status" value="1"/>
</dbReference>
<evidence type="ECO:0000313" key="2">
    <source>
        <dbReference type="EMBL" id="SJN17332.1"/>
    </source>
</evidence>
<dbReference type="InterPro" id="IPR052509">
    <property type="entry name" value="Metal_resp_DNA-bind_regulator"/>
</dbReference>
<gene>
    <name evidence="2" type="ORF">FM114_00920</name>
</gene>
<proteinExistence type="predicted"/>
<dbReference type="OrthoDB" id="1683430at2"/>
<dbReference type="SUPFAM" id="SSF46785">
    <property type="entry name" value="Winged helix' DNA-binding domain"/>
    <property type="match status" value="1"/>
</dbReference>
<dbReference type="PANTHER" id="PTHR33169:SF13">
    <property type="entry name" value="PADR-FAMILY TRANSCRIPTIONAL REGULATOR"/>
    <property type="match status" value="1"/>
</dbReference>
<sequence>MARSSGFESGDLPDSALHIALALARPRHGYAVMQFLADQSDGNVTIGPASLYTTLKKLVAAGLIDELDGDDSRRVYQLNDVGREVLARNIECRRQLLAMADRIMEEA</sequence>
<organism evidence="2 3">
    <name type="scientific">Luteococcus japonicus LSP_Lj1</name>
    <dbReference type="NCBI Taxonomy" id="1255658"/>
    <lineage>
        <taxon>Bacteria</taxon>
        <taxon>Bacillati</taxon>
        <taxon>Actinomycetota</taxon>
        <taxon>Actinomycetes</taxon>
        <taxon>Propionibacteriales</taxon>
        <taxon>Propionibacteriaceae</taxon>
        <taxon>Luteococcus</taxon>
    </lineage>
</organism>
<evidence type="ECO:0000259" key="1">
    <source>
        <dbReference type="Pfam" id="PF03551"/>
    </source>
</evidence>
<dbReference type="InterPro" id="IPR036390">
    <property type="entry name" value="WH_DNA-bd_sf"/>
</dbReference>
<dbReference type="PANTHER" id="PTHR33169">
    <property type="entry name" value="PADR-FAMILY TRANSCRIPTIONAL REGULATOR"/>
    <property type="match status" value="1"/>
</dbReference>
<dbReference type="InterPro" id="IPR005149">
    <property type="entry name" value="Tscrpt_reg_PadR_N"/>
</dbReference>
<dbReference type="RefSeq" id="WP_094763325.1">
    <property type="nucleotide sequence ID" value="NZ_FUKQ01000006.1"/>
</dbReference>
<accession>A0A1R4IBW6</accession>
<dbReference type="AlphaFoldDB" id="A0A1R4IBW6"/>
<evidence type="ECO:0000313" key="3">
    <source>
        <dbReference type="Proteomes" id="UP000188342"/>
    </source>
</evidence>
<reference evidence="2 3" key="1">
    <citation type="submission" date="2017-02" db="EMBL/GenBank/DDBJ databases">
        <authorList>
            <person name="Peterson S.W."/>
        </authorList>
    </citation>
    <scope>NUCLEOTIDE SEQUENCE [LARGE SCALE GENOMIC DNA]</scope>
    <source>
        <strain evidence="2 3">LSP_Lj1</strain>
    </source>
</reference>
<dbReference type="STRING" id="1255658.FM114_00920"/>
<dbReference type="Gene3D" id="1.10.10.10">
    <property type="entry name" value="Winged helix-like DNA-binding domain superfamily/Winged helix DNA-binding domain"/>
    <property type="match status" value="1"/>
</dbReference>
<dbReference type="Proteomes" id="UP000188342">
    <property type="component" value="Unassembled WGS sequence"/>
</dbReference>
<protein>
    <submittedName>
        <fullName evidence="2">Transcriptional regulator, PadR family</fullName>
    </submittedName>
</protein>
<dbReference type="InterPro" id="IPR036388">
    <property type="entry name" value="WH-like_DNA-bd_sf"/>
</dbReference>